<protein>
    <submittedName>
        <fullName evidence="1">CLUMA_CG006850, isoform A</fullName>
    </submittedName>
</protein>
<evidence type="ECO:0000313" key="2">
    <source>
        <dbReference type="Proteomes" id="UP000183832"/>
    </source>
</evidence>
<organism evidence="1 2">
    <name type="scientific">Clunio marinus</name>
    <dbReference type="NCBI Taxonomy" id="568069"/>
    <lineage>
        <taxon>Eukaryota</taxon>
        <taxon>Metazoa</taxon>
        <taxon>Ecdysozoa</taxon>
        <taxon>Arthropoda</taxon>
        <taxon>Hexapoda</taxon>
        <taxon>Insecta</taxon>
        <taxon>Pterygota</taxon>
        <taxon>Neoptera</taxon>
        <taxon>Endopterygota</taxon>
        <taxon>Diptera</taxon>
        <taxon>Nematocera</taxon>
        <taxon>Chironomoidea</taxon>
        <taxon>Chironomidae</taxon>
        <taxon>Clunio</taxon>
    </lineage>
</organism>
<accession>A0A1J1HZC5</accession>
<dbReference type="EMBL" id="CVRI01000037">
    <property type="protein sequence ID" value="CRK93307.1"/>
    <property type="molecule type" value="Genomic_DNA"/>
</dbReference>
<sequence length="63" mass="7180">MITVTVVWVLSQESLTVKNIALDSNEIFINFNVFPADSSNEFYSHLPVYLSKLMDAAIQLHHQ</sequence>
<dbReference type="AlphaFoldDB" id="A0A1J1HZC5"/>
<gene>
    <name evidence="1" type="ORF">CLUMA_CG006850</name>
</gene>
<reference evidence="1 2" key="1">
    <citation type="submission" date="2015-04" db="EMBL/GenBank/DDBJ databases">
        <authorList>
            <person name="Syromyatnikov M.Y."/>
            <person name="Popov V.N."/>
        </authorList>
    </citation>
    <scope>NUCLEOTIDE SEQUENCE [LARGE SCALE GENOMIC DNA]</scope>
</reference>
<evidence type="ECO:0000313" key="1">
    <source>
        <dbReference type="EMBL" id="CRK93307.1"/>
    </source>
</evidence>
<name>A0A1J1HZC5_9DIPT</name>
<keyword evidence="2" id="KW-1185">Reference proteome</keyword>
<dbReference type="Proteomes" id="UP000183832">
    <property type="component" value="Unassembled WGS sequence"/>
</dbReference>
<proteinExistence type="predicted"/>